<keyword evidence="4" id="KW-1185">Reference proteome</keyword>
<evidence type="ECO:0000256" key="1">
    <source>
        <dbReference type="SAM" id="MobiDB-lite"/>
    </source>
</evidence>
<dbReference type="PANTHER" id="PTHR30461">
    <property type="entry name" value="DNA-INVERTASE FROM LAMBDOID PROPHAGE"/>
    <property type="match status" value="1"/>
</dbReference>
<dbReference type="PROSITE" id="PS51737">
    <property type="entry name" value="RECOMBINASE_DNA_BIND"/>
    <property type="match status" value="1"/>
</dbReference>
<dbReference type="CDD" id="cd00338">
    <property type="entry name" value="Ser_Recombinase"/>
    <property type="match status" value="1"/>
</dbReference>
<dbReference type="Pfam" id="PF07508">
    <property type="entry name" value="Recombinase"/>
    <property type="match status" value="1"/>
</dbReference>
<gene>
    <name evidence="3" type="ORF">GCM10022224_071160</name>
</gene>
<dbReference type="Proteomes" id="UP001500902">
    <property type="component" value="Unassembled WGS sequence"/>
</dbReference>
<dbReference type="InterPro" id="IPR011109">
    <property type="entry name" value="DNA_bind_recombinase_dom"/>
</dbReference>
<evidence type="ECO:0000313" key="3">
    <source>
        <dbReference type="EMBL" id="GAA3695313.1"/>
    </source>
</evidence>
<dbReference type="SMART" id="SM00857">
    <property type="entry name" value="Resolvase"/>
    <property type="match status" value="1"/>
</dbReference>
<feature type="region of interest" description="Disordered" evidence="1">
    <location>
        <begin position="550"/>
        <end position="571"/>
    </location>
</feature>
<proteinExistence type="predicted"/>
<dbReference type="InterPro" id="IPR038109">
    <property type="entry name" value="DNA_bind_recomb_sf"/>
</dbReference>
<dbReference type="Pfam" id="PF00239">
    <property type="entry name" value="Resolvase"/>
    <property type="match status" value="1"/>
</dbReference>
<dbReference type="InterPro" id="IPR050639">
    <property type="entry name" value="SSR_resolvase"/>
</dbReference>
<protein>
    <submittedName>
        <fullName evidence="3">Recombinase family protein</fullName>
    </submittedName>
</protein>
<accession>A0ABP7CVH0</accession>
<sequence length="571" mass="64395">MNTIPFAFYGRVSTEDNQDPRSSRAWQVTRSRALIESHGGVIVTEFFDIDKSRSIPWQRRPQAAALLAELRNPDRGFDAVVIGEPHRAFYDDQYGQTFPVFKHFGVPLWVPEVGGPIDPTNEAHDLVMKVFGGMSKGERNRIKIRVRTAMSAQAQTEGRFLGGRPPYGYQLADAGPHPNPAKAADGKRAHRLELDPVAAPVVEEIFAAFLDGYGLFAIAERLTRNGIPCPSAHDPDRNRHRCGIAWSKSAVRAILTNPRYIGHQVWNRQRKDEVLLDVDDVALGHITRLRWNAKEEWVWSDMVVHPPIVSKKDFDAVQTTLTGRGNRHTDKTRKRTPKPYQLRGLLYCGLCDRRMQGQWVNDAPYYRCRFPEEYALANHVMHPRNVYLREDRVVPRLDRWLGRLFAPHNVDQTLDVLAAAQDLVPPEAQAFAVARRQIAECDRKLAQHRAALEAGADPALVAGWIQEELVRRNAAEQRLGSAHVLPQKRLGRDELAEITHRLGDMVRVLSNADPLRKAKIYAEIGLRLVYHPSKQKVLVTSIRDQDPIGDRYVSEGGLEPPCPSLGTSTSS</sequence>
<dbReference type="InterPro" id="IPR036162">
    <property type="entry name" value="Resolvase-like_N_sf"/>
</dbReference>
<dbReference type="PANTHER" id="PTHR30461:SF23">
    <property type="entry name" value="DNA RECOMBINASE-RELATED"/>
    <property type="match status" value="1"/>
</dbReference>
<dbReference type="InterPro" id="IPR006119">
    <property type="entry name" value="Resolv_N"/>
</dbReference>
<dbReference type="Gene3D" id="3.40.50.1390">
    <property type="entry name" value="Resolvase, N-terminal catalytic domain"/>
    <property type="match status" value="1"/>
</dbReference>
<dbReference type="Gene3D" id="3.90.1750.20">
    <property type="entry name" value="Putative Large Serine Recombinase, Chain B, Domain 2"/>
    <property type="match status" value="1"/>
</dbReference>
<name>A0ABP7CVH0_9ACTN</name>
<dbReference type="Pfam" id="PF13408">
    <property type="entry name" value="Zn_ribbon_recom"/>
    <property type="match status" value="1"/>
</dbReference>
<dbReference type="InterPro" id="IPR025827">
    <property type="entry name" value="Zn_ribbon_recom_dom"/>
</dbReference>
<dbReference type="SUPFAM" id="SSF53041">
    <property type="entry name" value="Resolvase-like"/>
    <property type="match status" value="1"/>
</dbReference>
<evidence type="ECO:0000259" key="2">
    <source>
        <dbReference type="PROSITE" id="PS51737"/>
    </source>
</evidence>
<feature type="domain" description="Recombinase" evidence="2">
    <location>
        <begin position="166"/>
        <end position="327"/>
    </location>
</feature>
<evidence type="ECO:0000313" key="4">
    <source>
        <dbReference type="Proteomes" id="UP001500902"/>
    </source>
</evidence>
<organism evidence="3 4">
    <name type="scientific">Nonomuraea antimicrobica</name>
    <dbReference type="NCBI Taxonomy" id="561173"/>
    <lineage>
        <taxon>Bacteria</taxon>
        <taxon>Bacillati</taxon>
        <taxon>Actinomycetota</taxon>
        <taxon>Actinomycetes</taxon>
        <taxon>Streptosporangiales</taxon>
        <taxon>Streptosporangiaceae</taxon>
        <taxon>Nonomuraea</taxon>
    </lineage>
</organism>
<dbReference type="EMBL" id="BAAAZP010000145">
    <property type="protein sequence ID" value="GAA3695313.1"/>
    <property type="molecule type" value="Genomic_DNA"/>
</dbReference>
<reference evidence="4" key="1">
    <citation type="journal article" date="2019" name="Int. J. Syst. Evol. Microbiol.">
        <title>The Global Catalogue of Microorganisms (GCM) 10K type strain sequencing project: providing services to taxonomists for standard genome sequencing and annotation.</title>
        <authorList>
            <consortium name="The Broad Institute Genomics Platform"/>
            <consortium name="The Broad Institute Genome Sequencing Center for Infectious Disease"/>
            <person name="Wu L."/>
            <person name="Ma J."/>
        </authorList>
    </citation>
    <scope>NUCLEOTIDE SEQUENCE [LARGE SCALE GENOMIC DNA]</scope>
    <source>
        <strain evidence="4">JCM 16904</strain>
    </source>
</reference>
<comment type="caution">
    <text evidence="3">The sequence shown here is derived from an EMBL/GenBank/DDBJ whole genome shotgun (WGS) entry which is preliminary data.</text>
</comment>